<sequence>MKRERRDCGKEERRGNEEIVAAATSGQSPPGDISTPTTCLLSRGNK</sequence>
<dbReference type="Proteomes" id="UP000265520">
    <property type="component" value="Unassembled WGS sequence"/>
</dbReference>
<dbReference type="EMBL" id="LXQA010158171">
    <property type="protein sequence ID" value="MCI27241.1"/>
    <property type="molecule type" value="Genomic_DNA"/>
</dbReference>
<evidence type="ECO:0000313" key="2">
    <source>
        <dbReference type="EMBL" id="MCI27241.1"/>
    </source>
</evidence>
<keyword evidence="3" id="KW-1185">Reference proteome</keyword>
<dbReference type="AlphaFoldDB" id="A0A392QS70"/>
<reference evidence="2 3" key="1">
    <citation type="journal article" date="2018" name="Front. Plant Sci.">
        <title>Red Clover (Trifolium pratense) and Zigzag Clover (T. medium) - A Picture of Genomic Similarities and Differences.</title>
        <authorList>
            <person name="Dluhosova J."/>
            <person name="Istvanek J."/>
            <person name="Nedelnik J."/>
            <person name="Repkova J."/>
        </authorList>
    </citation>
    <scope>NUCLEOTIDE SEQUENCE [LARGE SCALE GENOMIC DNA]</scope>
    <source>
        <strain evidence="3">cv. 10/8</strain>
        <tissue evidence="2">Leaf</tissue>
    </source>
</reference>
<name>A0A392QS70_9FABA</name>
<feature type="region of interest" description="Disordered" evidence="1">
    <location>
        <begin position="1"/>
        <end position="46"/>
    </location>
</feature>
<evidence type="ECO:0000256" key="1">
    <source>
        <dbReference type="SAM" id="MobiDB-lite"/>
    </source>
</evidence>
<proteinExistence type="predicted"/>
<protein>
    <submittedName>
        <fullName evidence="2">Uncharacterized protein</fullName>
    </submittedName>
</protein>
<evidence type="ECO:0000313" key="3">
    <source>
        <dbReference type="Proteomes" id="UP000265520"/>
    </source>
</evidence>
<feature type="compositionally biased region" description="Basic and acidic residues" evidence="1">
    <location>
        <begin position="1"/>
        <end position="17"/>
    </location>
</feature>
<organism evidence="2 3">
    <name type="scientific">Trifolium medium</name>
    <dbReference type="NCBI Taxonomy" id="97028"/>
    <lineage>
        <taxon>Eukaryota</taxon>
        <taxon>Viridiplantae</taxon>
        <taxon>Streptophyta</taxon>
        <taxon>Embryophyta</taxon>
        <taxon>Tracheophyta</taxon>
        <taxon>Spermatophyta</taxon>
        <taxon>Magnoliopsida</taxon>
        <taxon>eudicotyledons</taxon>
        <taxon>Gunneridae</taxon>
        <taxon>Pentapetalae</taxon>
        <taxon>rosids</taxon>
        <taxon>fabids</taxon>
        <taxon>Fabales</taxon>
        <taxon>Fabaceae</taxon>
        <taxon>Papilionoideae</taxon>
        <taxon>50 kb inversion clade</taxon>
        <taxon>NPAAA clade</taxon>
        <taxon>Hologalegina</taxon>
        <taxon>IRL clade</taxon>
        <taxon>Trifolieae</taxon>
        <taxon>Trifolium</taxon>
    </lineage>
</organism>
<comment type="caution">
    <text evidence="2">The sequence shown here is derived from an EMBL/GenBank/DDBJ whole genome shotgun (WGS) entry which is preliminary data.</text>
</comment>
<feature type="compositionally biased region" description="Polar residues" evidence="1">
    <location>
        <begin position="24"/>
        <end position="40"/>
    </location>
</feature>
<accession>A0A392QS70</accession>